<evidence type="ECO:0000256" key="1">
    <source>
        <dbReference type="SAM" id="Coils"/>
    </source>
</evidence>
<accession>A0A9J6HAD6</accession>
<keyword evidence="4" id="KW-1185">Reference proteome</keyword>
<proteinExistence type="predicted"/>
<reference evidence="3 4" key="1">
    <citation type="journal article" date="2020" name="Cell">
        <title>Large-Scale Comparative Analyses of Tick Genomes Elucidate Their Genetic Diversity and Vector Capacities.</title>
        <authorList>
            <consortium name="Tick Genome and Microbiome Consortium (TIGMIC)"/>
            <person name="Jia N."/>
            <person name="Wang J."/>
            <person name="Shi W."/>
            <person name="Du L."/>
            <person name="Sun Y."/>
            <person name="Zhan W."/>
            <person name="Jiang J.F."/>
            <person name="Wang Q."/>
            <person name="Zhang B."/>
            <person name="Ji P."/>
            <person name="Bell-Sakyi L."/>
            <person name="Cui X.M."/>
            <person name="Yuan T.T."/>
            <person name="Jiang B.G."/>
            <person name="Yang W.F."/>
            <person name="Lam T.T."/>
            <person name="Chang Q.C."/>
            <person name="Ding S.J."/>
            <person name="Wang X.J."/>
            <person name="Zhu J.G."/>
            <person name="Ruan X.D."/>
            <person name="Zhao L."/>
            <person name="Wei J.T."/>
            <person name="Ye R.Z."/>
            <person name="Que T.C."/>
            <person name="Du C.H."/>
            <person name="Zhou Y.H."/>
            <person name="Cheng J.X."/>
            <person name="Dai P.F."/>
            <person name="Guo W.B."/>
            <person name="Han X.H."/>
            <person name="Huang E.J."/>
            <person name="Li L.F."/>
            <person name="Wei W."/>
            <person name="Gao Y.C."/>
            <person name="Liu J.Z."/>
            <person name="Shao H.Z."/>
            <person name="Wang X."/>
            <person name="Wang C.C."/>
            <person name="Yang T.C."/>
            <person name="Huo Q.B."/>
            <person name="Li W."/>
            <person name="Chen H.Y."/>
            <person name="Chen S.E."/>
            <person name="Zhou L.G."/>
            <person name="Ni X.B."/>
            <person name="Tian J.H."/>
            <person name="Sheng Y."/>
            <person name="Liu T."/>
            <person name="Pan Y.S."/>
            <person name="Xia L.Y."/>
            <person name="Li J."/>
            <person name="Zhao F."/>
            <person name="Cao W.C."/>
        </authorList>
    </citation>
    <scope>NUCLEOTIDE SEQUENCE [LARGE SCALE GENOMIC DNA]</scope>
    <source>
        <strain evidence="3">HaeL-2018</strain>
    </source>
</reference>
<feature type="region of interest" description="Disordered" evidence="2">
    <location>
        <begin position="253"/>
        <end position="279"/>
    </location>
</feature>
<evidence type="ECO:0000256" key="2">
    <source>
        <dbReference type="SAM" id="MobiDB-lite"/>
    </source>
</evidence>
<comment type="caution">
    <text evidence="3">The sequence shown here is derived from an EMBL/GenBank/DDBJ whole genome shotgun (WGS) entry which is preliminary data.</text>
</comment>
<keyword evidence="1" id="KW-0175">Coiled coil</keyword>
<protein>
    <recommendedName>
        <fullName evidence="5">CCHC-type domain-containing protein</fullName>
    </recommendedName>
</protein>
<dbReference type="AlphaFoldDB" id="A0A9J6HAD6"/>
<evidence type="ECO:0008006" key="5">
    <source>
        <dbReference type="Google" id="ProtNLM"/>
    </source>
</evidence>
<dbReference type="EMBL" id="JABSTR010003104">
    <property type="protein sequence ID" value="KAH9384774.1"/>
    <property type="molecule type" value="Genomic_DNA"/>
</dbReference>
<gene>
    <name evidence="3" type="ORF">HPB48_026787</name>
</gene>
<sequence>MIINPKCSFDMSRLPNRIIQRTLDTYLHVSEFKGFALHRPTNTISVWVHSMEDVSLLQSLQTIEVSKDLTVPVQAYLYSGTDLRRYVVSSVDAGEDPATLLQDLKCSTHRVVAARYLGKEGRSCLVTLSGPSDSPPRMYYYGCVLHVRQYRPSAVYRYKCLRPGHMKASCPYTAAEVAETTTSQFTCRLCKINNHQITSPLCPTKRKATEQMRQRQTLQLATSRHQQNVTTIEVSNRYAALSTDITEEHSYEIEETDPHLQPTYSEVTHTKSRPSRTRMDATLTEETETLDALDQRLATLEAEIQRIRRRRAILSQRHN</sequence>
<feature type="coiled-coil region" evidence="1">
    <location>
        <begin position="283"/>
        <end position="317"/>
    </location>
</feature>
<organism evidence="3 4">
    <name type="scientific">Haemaphysalis longicornis</name>
    <name type="common">Bush tick</name>
    <dbReference type="NCBI Taxonomy" id="44386"/>
    <lineage>
        <taxon>Eukaryota</taxon>
        <taxon>Metazoa</taxon>
        <taxon>Ecdysozoa</taxon>
        <taxon>Arthropoda</taxon>
        <taxon>Chelicerata</taxon>
        <taxon>Arachnida</taxon>
        <taxon>Acari</taxon>
        <taxon>Parasitiformes</taxon>
        <taxon>Ixodida</taxon>
        <taxon>Ixodoidea</taxon>
        <taxon>Ixodidae</taxon>
        <taxon>Haemaphysalinae</taxon>
        <taxon>Haemaphysalis</taxon>
    </lineage>
</organism>
<dbReference type="VEuPathDB" id="VectorBase:HLOH_045702"/>
<dbReference type="OMA" id="SHAVQCW"/>
<evidence type="ECO:0000313" key="4">
    <source>
        <dbReference type="Proteomes" id="UP000821853"/>
    </source>
</evidence>
<dbReference type="Proteomes" id="UP000821853">
    <property type="component" value="Unassembled WGS sequence"/>
</dbReference>
<name>A0A9J6HAD6_HAELO</name>
<evidence type="ECO:0000313" key="3">
    <source>
        <dbReference type="EMBL" id="KAH9384774.1"/>
    </source>
</evidence>